<organism evidence="4">
    <name type="scientific">Timema californicum</name>
    <name type="common">California timema</name>
    <name type="synonym">Walking stick</name>
    <dbReference type="NCBI Taxonomy" id="61474"/>
    <lineage>
        <taxon>Eukaryota</taxon>
        <taxon>Metazoa</taxon>
        <taxon>Ecdysozoa</taxon>
        <taxon>Arthropoda</taxon>
        <taxon>Hexapoda</taxon>
        <taxon>Insecta</taxon>
        <taxon>Pterygota</taxon>
        <taxon>Neoptera</taxon>
        <taxon>Polyneoptera</taxon>
        <taxon>Phasmatodea</taxon>
        <taxon>Timematodea</taxon>
        <taxon>Timematoidea</taxon>
        <taxon>Timematidae</taxon>
        <taxon>Timema</taxon>
    </lineage>
</organism>
<feature type="region of interest" description="Disordered" evidence="2">
    <location>
        <begin position="1122"/>
        <end position="1213"/>
    </location>
</feature>
<sequence length="1940" mass="220402">MESDVEANKAVCEASQLSEYHEHAIHVEDVPFMTDDSGQEEDECNIDEENNYEDDNLVSNVPHNCSISCFPFNEPSANKAKAIVEHYSRSPSTRKRLHTVMEEMVLPVLELIQFVDTRWSSEYNMLSRLHAVRKAVGAELANSENNIEILTEVEWKQAAGIVEVLGPLADATKEISGDSYPTSSMKDGVMFARSLDKALKSRFSFYDSDPIFCPSMLCDPRFRGVLIDDMVAVNTLAIEVKKLSDKSSLEPNVKDEHPSCSSSSSGLWSSFDSIPNTTQPAIDNNSEVKDYLNEPRVPQISIPMSCNHGGLPEPKQKGKKKKKKKKGPIESEHITNDTFLNIAQEIRKEKLTFFPDTTPTIDHLWSAKKKDIQTLMREGSEVMAAGLPNKAIEKYRAAVDILNEFPYVNLDLTEMDVALLKYSLCTSWVRSTIYEDIVHALEMLKELEASHSAKLPAVHYALATAYCKLNRPKPAQEHVENGLSFLRKGFDFCAYPWPGTNSIIKETNHEDLEISLKSMLQVCRAHHKPDAVCRHENCLKISTHILPSESIFYRYAFWIQTIFARLPIHGACYMSVQAKISHSNWFSHLCSPKKSQGYVRPTVCTHLRVAMLDVNDPDFAGFVTVICEQKCRIEYHINCWKDFKESAQTVAKLRDKDILGQPCLTTDCVSKAKQRSMLIRIEIVGEDGQIKTFLDIEKKTADTEKETFREYSREVQNEGHNVKAKNLKGVTYANLKQAMLEEFIQYRAQNMLINGLMMQRKADEFSLRLGIENKCSIWGTLDATNIIKEQQKSIDKEGEEEMEEEPGDIPTMKDVLKAGDVYSRALKHQGTSKELWSQFYNPKHRPVQASKERPKEKESDKKTKTEPAVDQEHDLDEIELDLNSLLERLEEQRSANFYVDPGRHFSSWFATDESGSSQCESVDRRVQCSCGVCRGSVYGTGVDWRVQCSCGECRGSVYGTGVDQQVRRLCIAGHHRVSCVRQFNPQLAYFGLQEIKDMTSFLPQSESEKEGSGEKEFIYSYFYEYIRDEDAQKTIDIRKKWLDDDQMFEGMNKYVGDPDTLCSKLTDIRLIGLDHRKGKNRATAARLKLLCSFSRLYSFNVGIARLTSTDNGDNIVAKAESLTSTGMYESDLDSQDGDGDGDDEDNDGDEEEEDEAYEEDNNIEQNKDRQNTQKPKVFTPDGNNSKTNEVNKSEKLGGKQENNRSEDTIYNIKSKKSVTEPSIIVSKDNDKNDKDKEEEQLCDLVKDGVKQNFYKTENASHKKLIETKSTIESVMSEKQDEIKLKPKYDIPLLNPHANEFLPPLMQQATASLENEIVSAMGAIKERKSSLPVLYTSSNVVYPASPQNAIKWSTEDGQSAATWKISTADFHDLPVMSPSTKPVTKDMAIQTDEGDDVQGLADRYLNERDQALSVLSRMKHVCLELHKGLNKNKDLKAKYDEVVEERDAIKEQSEISTTLLNAKVTVAPKVDESLSNILNFLEKEVYTPKAVTPKKVTELVKELQYSSPEYIELSSLTKLTKKATNKKIREENAAELKMMQDKLESYQNQMEAQQKQIEKERKDNQSEVLRLKESLQNFCEDLQGKLNTYKQESEHISILQQKYSAVEHLRAQYCQELWNLNWSVTSSAVEKAIMNTTQNEFATVNRETLDFASKVMMADHFAGANIFLVDNISMVSACKQVIPIERLQYVGEDSANTFRLRVSCGQHNKPSSLLSQFSRLKYIIQCQDMIGDMKRLLNFLTTISTPTHANMSAWIGDWEKALKQAVTCQKNLKEEYTELLKNLNAGMDLDQKQFPQFTMEFPSQPQKLLDIMERNLAKALLENISQQQQKQQEVPRLGNPQFYYGSPHTKTHHFSNQGYIQLRRGICSAKLRLQLAPPQKRKQETVDMRRSVRASGSAVKPTASRGVRGLNMPRICEGIPEQCVPPPYPFSCFGFPRCEFT</sequence>
<feature type="coiled-coil region" evidence="1">
    <location>
        <begin position="1528"/>
        <end position="1591"/>
    </location>
</feature>
<feature type="region of interest" description="Disordered" evidence="2">
    <location>
        <begin position="792"/>
        <end position="811"/>
    </location>
</feature>
<dbReference type="GO" id="GO:0016567">
    <property type="term" value="P:protein ubiquitination"/>
    <property type="evidence" value="ECO:0007669"/>
    <property type="project" value="UniProtKB-UniPathway"/>
</dbReference>
<evidence type="ECO:0000313" key="4">
    <source>
        <dbReference type="EMBL" id="CAD7568180.1"/>
    </source>
</evidence>
<feature type="compositionally biased region" description="Basic and acidic residues" evidence="2">
    <location>
        <begin position="1189"/>
        <end position="1207"/>
    </location>
</feature>
<dbReference type="InterPro" id="IPR012337">
    <property type="entry name" value="RNaseH-like_sf"/>
</dbReference>
<dbReference type="PANTHER" id="PTHR17550:SF4">
    <property type="entry name" value="E3 UBIQUITIN-PROTEIN LIGASE TTC3"/>
    <property type="match status" value="1"/>
</dbReference>
<feature type="compositionally biased region" description="Basic and acidic residues" evidence="2">
    <location>
        <begin position="1880"/>
        <end position="1889"/>
    </location>
</feature>
<feature type="region of interest" description="Disordered" evidence="2">
    <location>
        <begin position="247"/>
        <end position="267"/>
    </location>
</feature>
<dbReference type="PANTHER" id="PTHR17550">
    <property type="entry name" value="E3 UBIQUITIN-PROTEIN LIGASE TTC3"/>
    <property type="match status" value="1"/>
</dbReference>
<accession>A0A7R9IWH1</accession>
<feature type="compositionally biased region" description="Acidic residues" evidence="2">
    <location>
        <begin position="1130"/>
        <end position="1162"/>
    </location>
</feature>
<dbReference type="InterPro" id="IPR043866">
    <property type="entry name" value="TTC3/DZIP3_dom"/>
</dbReference>
<dbReference type="Gene3D" id="1.25.40.10">
    <property type="entry name" value="Tetratricopeptide repeat domain"/>
    <property type="match status" value="1"/>
</dbReference>
<feature type="compositionally biased region" description="Basic residues" evidence="2">
    <location>
        <begin position="317"/>
        <end position="326"/>
    </location>
</feature>
<dbReference type="EMBL" id="OE179253">
    <property type="protein sequence ID" value="CAD7568180.1"/>
    <property type="molecule type" value="Genomic_DNA"/>
</dbReference>
<feature type="region of interest" description="Disordered" evidence="2">
    <location>
        <begin position="837"/>
        <end position="874"/>
    </location>
</feature>
<feature type="domain" description="E3 ubiquitin-protein ligase TTC3/DZIP3" evidence="3">
    <location>
        <begin position="592"/>
        <end position="691"/>
    </location>
</feature>
<evidence type="ECO:0000256" key="2">
    <source>
        <dbReference type="SAM" id="MobiDB-lite"/>
    </source>
</evidence>
<proteinExistence type="predicted"/>
<dbReference type="SUPFAM" id="SSF53098">
    <property type="entry name" value="Ribonuclease H-like"/>
    <property type="match status" value="1"/>
</dbReference>
<evidence type="ECO:0000259" key="3">
    <source>
        <dbReference type="Pfam" id="PF19179"/>
    </source>
</evidence>
<feature type="compositionally biased region" description="Acidic residues" evidence="2">
    <location>
        <begin position="797"/>
        <end position="807"/>
    </location>
</feature>
<protein>
    <submittedName>
        <fullName evidence="4">(California timema) hypothetical protein</fullName>
    </submittedName>
</protein>
<keyword evidence="1" id="KW-0175">Coiled coil</keyword>
<dbReference type="Pfam" id="PF19179">
    <property type="entry name" value="TTC3_DZIP3_dom"/>
    <property type="match status" value="1"/>
</dbReference>
<feature type="region of interest" description="Disordered" evidence="2">
    <location>
        <begin position="1877"/>
        <end position="1903"/>
    </location>
</feature>
<feature type="region of interest" description="Disordered" evidence="2">
    <location>
        <begin position="301"/>
        <end position="330"/>
    </location>
</feature>
<feature type="compositionally biased region" description="Basic and acidic residues" evidence="2">
    <location>
        <begin position="247"/>
        <end position="258"/>
    </location>
</feature>
<dbReference type="UniPathway" id="UPA00143"/>
<dbReference type="SUPFAM" id="SSF48452">
    <property type="entry name" value="TPR-like"/>
    <property type="match status" value="1"/>
</dbReference>
<evidence type="ECO:0000256" key="1">
    <source>
        <dbReference type="SAM" id="Coils"/>
    </source>
</evidence>
<feature type="compositionally biased region" description="Basic and acidic residues" evidence="2">
    <location>
        <begin position="850"/>
        <end position="872"/>
    </location>
</feature>
<name>A0A7R9IWH1_TIMCA</name>
<reference evidence="4" key="1">
    <citation type="submission" date="2020-11" db="EMBL/GenBank/DDBJ databases">
        <authorList>
            <person name="Tran Van P."/>
        </authorList>
    </citation>
    <scope>NUCLEOTIDE SEQUENCE</scope>
</reference>
<gene>
    <name evidence="4" type="ORF">TCMB3V08_LOCUS951</name>
</gene>
<dbReference type="InterPro" id="IPR011990">
    <property type="entry name" value="TPR-like_helical_dom_sf"/>
</dbReference>